<feature type="region of interest" description="Disordered" evidence="2">
    <location>
        <begin position="232"/>
        <end position="296"/>
    </location>
</feature>
<dbReference type="InterPro" id="IPR002209">
    <property type="entry name" value="Fibroblast_GF_fam"/>
</dbReference>
<accession>A0AAW1BBJ0</accession>
<comment type="similarity">
    <text evidence="1">Belongs to the heparin-binding growth factors family.</text>
</comment>
<dbReference type="GO" id="GO:0008083">
    <property type="term" value="F:growth factor activity"/>
    <property type="evidence" value="ECO:0007669"/>
    <property type="project" value="InterPro"/>
</dbReference>
<evidence type="ECO:0000256" key="1">
    <source>
        <dbReference type="ARBA" id="ARBA00007936"/>
    </source>
</evidence>
<keyword evidence="4" id="KW-1185">Reference proteome</keyword>
<dbReference type="Pfam" id="PF00167">
    <property type="entry name" value="FGF"/>
    <property type="match status" value="1"/>
</dbReference>
<evidence type="ECO:0000313" key="4">
    <source>
        <dbReference type="Proteomes" id="UP001474421"/>
    </source>
</evidence>
<dbReference type="PANTHER" id="PTHR11486">
    <property type="entry name" value="FIBROBLAST GROWTH FACTOR"/>
    <property type="match status" value="1"/>
</dbReference>
<comment type="caution">
    <text evidence="3">The sequence shown here is derived from an EMBL/GenBank/DDBJ whole genome shotgun (WGS) entry which is preliminary data.</text>
</comment>
<feature type="compositionally biased region" description="Pro residues" evidence="2">
    <location>
        <begin position="48"/>
        <end position="61"/>
    </location>
</feature>
<gene>
    <name evidence="3" type="ORF">NXF25_012349</name>
</gene>
<protein>
    <submittedName>
        <fullName evidence="3">Fibroblast growth factor 23-like</fullName>
    </submittedName>
</protein>
<dbReference type="SMART" id="SM00442">
    <property type="entry name" value="FGF"/>
    <property type="match status" value="1"/>
</dbReference>
<feature type="compositionally biased region" description="Low complexity" evidence="2">
    <location>
        <begin position="31"/>
        <end position="47"/>
    </location>
</feature>
<proteinExistence type="inferred from homology"/>
<organism evidence="3 4">
    <name type="scientific">Crotalus adamanteus</name>
    <name type="common">Eastern diamondback rattlesnake</name>
    <dbReference type="NCBI Taxonomy" id="8729"/>
    <lineage>
        <taxon>Eukaryota</taxon>
        <taxon>Metazoa</taxon>
        <taxon>Chordata</taxon>
        <taxon>Craniata</taxon>
        <taxon>Vertebrata</taxon>
        <taxon>Euteleostomi</taxon>
        <taxon>Lepidosauria</taxon>
        <taxon>Squamata</taxon>
        <taxon>Bifurcata</taxon>
        <taxon>Unidentata</taxon>
        <taxon>Episquamata</taxon>
        <taxon>Toxicofera</taxon>
        <taxon>Serpentes</taxon>
        <taxon>Colubroidea</taxon>
        <taxon>Viperidae</taxon>
        <taxon>Crotalinae</taxon>
        <taxon>Crotalus</taxon>
    </lineage>
</organism>
<dbReference type="InterPro" id="IPR008996">
    <property type="entry name" value="IL1/FGF"/>
</dbReference>
<dbReference type="PRINTS" id="PR00262">
    <property type="entry name" value="IL1HBGF"/>
</dbReference>
<dbReference type="Proteomes" id="UP001474421">
    <property type="component" value="Unassembled WGS sequence"/>
</dbReference>
<dbReference type="AlphaFoldDB" id="A0AAW1BBJ0"/>
<evidence type="ECO:0000256" key="2">
    <source>
        <dbReference type="SAM" id="MobiDB-lite"/>
    </source>
</evidence>
<dbReference type="EMBL" id="JAOTOJ010000006">
    <property type="protein sequence ID" value="KAK9399330.1"/>
    <property type="molecule type" value="Genomic_DNA"/>
</dbReference>
<name>A0AAW1BBJ0_CROAD</name>
<dbReference type="Gene3D" id="2.80.10.50">
    <property type="match status" value="1"/>
</dbReference>
<evidence type="ECO:0000313" key="3">
    <source>
        <dbReference type="EMBL" id="KAK9399330.1"/>
    </source>
</evidence>
<sequence>MPPNGLIVLEVRVFSFLPPPFPPPPPHTPHKAAAGGPGSPASGQPRRGPGPAPALLPPPSPAKTMRPVPAPALLRALRLLLPLAACAVAYPAWSNSDDLVHLYTSSARKSFHLQIHSDGRVDGSPEQTVDSTLVIKTLHPGYVTINGAKSELYLCMDSSGNLFGSRSFSNEDCTFKHTMLENGYDVYQSPRHNFLVSLGKVKKAFVPRMNLPPFSQFLTRRNEIPLVQFYTPRPQQEEPRNDAAERCGGLLSTGKLSEENPDQEGLHPCLGSSDPEEVDPLGVTLSGRFPSPRTDS</sequence>
<feature type="compositionally biased region" description="Basic and acidic residues" evidence="2">
    <location>
        <begin position="235"/>
        <end position="245"/>
    </location>
</feature>
<reference evidence="3 4" key="1">
    <citation type="journal article" date="2024" name="Proc. Natl. Acad. Sci. U.S.A.">
        <title>The genetic regulatory architecture and epigenomic basis for age-related changes in rattlesnake venom.</title>
        <authorList>
            <person name="Hogan M.P."/>
            <person name="Holding M.L."/>
            <person name="Nystrom G.S."/>
            <person name="Colston T.J."/>
            <person name="Bartlett D.A."/>
            <person name="Mason A.J."/>
            <person name="Ellsworth S.A."/>
            <person name="Rautsaw R.M."/>
            <person name="Lawrence K.C."/>
            <person name="Strickland J.L."/>
            <person name="He B."/>
            <person name="Fraser P."/>
            <person name="Margres M.J."/>
            <person name="Gilbert D.M."/>
            <person name="Gibbs H.L."/>
            <person name="Parkinson C.L."/>
            <person name="Rokyta D.R."/>
        </authorList>
    </citation>
    <scope>NUCLEOTIDE SEQUENCE [LARGE SCALE GENOMIC DNA]</scope>
    <source>
        <strain evidence="3">DRR0105</strain>
    </source>
</reference>
<dbReference type="SUPFAM" id="SSF50353">
    <property type="entry name" value="Cytokine"/>
    <property type="match status" value="1"/>
</dbReference>
<feature type="region of interest" description="Disordered" evidence="2">
    <location>
        <begin position="20"/>
        <end position="64"/>
    </location>
</feature>